<feature type="active site" description="Charge relay system" evidence="7 8">
    <location>
        <position position="39"/>
    </location>
</feature>
<dbReference type="PROSITE" id="PS51892">
    <property type="entry name" value="SUBTILASE"/>
    <property type="match status" value="1"/>
</dbReference>
<dbReference type="EMBL" id="FOCE01000016">
    <property type="protein sequence ID" value="SEO23373.1"/>
    <property type="molecule type" value="Genomic_DNA"/>
</dbReference>
<dbReference type="InterPro" id="IPR015500">
    <property type="entry name" value="Peptidase_S8_subtilisin-rel"/>
</dbReference>
<evidence type="ECO:0000256" key="6">
    <source>
        <dbReference type="ARBA" id="ARBA00022837"/>
    </source>
</evidence>
<dbReference type="AlphaFoldDB" id="A0A1H8N1K0"/>
<evidence type="ECO:0000313" key="11">
    <source>
        <dbReference type="Proteomes" id="UP000198761"/>
    </source>
</evidence>
<sequence>MTTPSDPLFTSQWHFALLGDIQTIWDEYTGDGVHVGVYDSGVDLTHEDLAANYDASRHVVDGSLNPIIGNATGPHGTSVAGLIGADNNGVGGVGVAFDSSITSVNIFDSARYGYVNAADINPFLDVVGQAASRFDISSNSWGATPNFSGSQNLNSGGFADQLDVVYGTLSATGRGGLGTIITQASGNDNRDANGDGVNASRFTITVAATEQTGIAASYSNFGASILIAAPAAAVTTDLTGAPGYDAGNYTSTFNGTSAATPVVSGVIALMLEANPNLGWRDVQNILANSASLTGASFNAVAPNATEEGLWQVNHSGTWNGGGNHIHTNYGFGMLNAYNATRMAEVWHLFDEAQTSVNEATATSFNDFADVALPDNNATGFTTTFTVGDNIELDHVQLSLDLQTTFIGDLRITLTSAEGTVITVARGNTSPGTDINGTWSWGLDQLRGELSAGTWTLQVADIAAIDLTTLRSARLDFFGSTADADDVYHFTDEYLTMLGFDAARATISDSNGGTDWLDLAAVRGGINLNMATGSTFTVAGVNWAALSGTFENAVAGDGNDTLTGNSGVNILHGMRGDDILDGGGSKDSSYGGAGNDRFRVTGNSFGDNVYGGIGNDTLDLTDPIATDAFELDMLLNNYHYVGSPFGANGQYDLFGVENVIGSKLNDILRADGNANALSGAEGHDSLAGRIGADTLYGGTGNDTLYGGEGGDHMEGGEGDDLYEVNDSGDTIVEGALPTSGIDRVVFAINHTLSANVENMTALGAANINGTGNGLNNIITGNIGNNFLQGLIGADTLNGGAGNDTLYGGQGGDSMTGGAGNDVYAYDDAGDIIVEGVGPDIDLVYFGINCTLTANVENMTGLGALNINGTGNGLNNVIIGTTGTNVLLGLIGADTIKGAAGNDTLYGGQGADSMEGGSGNDTYDYDNVGDVITEAFVAPGLSIDRVFFSISYTLSANVENMIALGAANINGTGNGLSNVITGNTGNNLLQGLVGADTLNGGAGNDTLYGGQGADSMTGGGGSDTYDYDNVGDVITEAFVAPGLSTDQVFFSISHTLSANVENMTATGFANINGTGNGLGNVITGNTGNNLLQGLGGNDTVNGGGGSDTLNGGLQNDTLDGGAGADFFEFNAALGSANADTILNYSVADDTFRIDNAVFAGLALGGLNFAAFAANLTGQATDASHHIIYETDTGKLFFDVDGLGGAAGVLFATISPNLGGLSNTDFFVF</sequence>
<dbReference type="Pfam" id="PF01483">
    <property type="entry name" value="P_proprotein"/>
    <property type="match status" value="1"/>
</dbReference>
<evidence type="ECO:0000256" key="3">
    <source>
        <dbReference type="ARBA" id="ARBA00022729"/>
    </source>
</evidence>
<feature type="domain" description="P/Homo B" evidence="9">
    <location>
        <begin position="355"/>
        <end position="482"/>
    </location>
</feature>
<dbReference type="PROSITE" id="PS51829">
    <property type="entry name" value="P_HOMO_B"/>
    <property type="match status" value="1"/>
</dbReference>
<dbReference type="RefSeq" id="WP_175482180.1">
    <property type="nucleotide sequence ID" value="NZ_FOCE01000016.1"/>
</dbReference>
<dbReference type="InterPro" id="IPR001343">
    <property type="entry name" value="Hemolysn_Ca-bd"/>
</dbReference>
<keyword evidence="3" id="KW-0732">Signal</keyword>
<dbReference type="InterPro" id="IPR002884">
    <property type="entry name" value="P_dom"/>
</dbReference>
<keyword evidence="11" id="KW-1185">Reference proteome</keyword>
<dbReference type="PANTHER" id="PTHR42884">
    <property type="entry name" value="PROPROTEIN CONVERTASE SUBTILISIN/KEXIN-RELATED"/>
    <property type="match status" value="1"/>
</dbReference>
<keyword evidence="5 8" id="KW-0720">Serine protease</keyword>
<keyword evidence="4 8" id="KW-0378">Hydrolase</keyword>
<dbReference type="Gene3D" id="3.40.50.200">
    <property type="entry name" value="Peptidase S8/S53 domain"/>
    <property type="match status" value="1"/>
</dbReference>
<dbReference type="Gene3D" id="2.150.10.10">
    <property type="entry name" value="Serralysin-like metalloprotease, C-terminal"/>
    <property type="match status" value="5"/>
</dbReference>
<dbReference type="SUPFAM" id="SSF49785">
    <property type="entry name" value="Galactose-binding domain-like"/>
    <property type="match status" value="1"/>
</dbReference>
<dbReference type="SUPFAM" id="SSF52743">
    <property type="entry name" value="Subtilisin-like"/>
    <property type="match status" value="1"/>
</dbReference>
<dbReference type="InterPro" id="IPR023828">
    <property type="entry name" value="Peptidase_S8_Ser-AS"/>
</dbReference>
<dbReference type="GO" id="GO:0016485">
    <property type="term" value="P:protein processing"/>
    <property type="evidence" value="ECO:0007669"/>
    <property type="project" value="TreeGrafter"/>
</dbReference>
<accession>A0A1H8N1K0</accession>
<dbReference type="InterPro" id="IPR022398">
    <property type="entry name" value="Peptidase_S8_His-AS"/>
</dbReference>
<dbReference type="GO" id="GO:0012505">
    <property type="term" value="C:endomembrane system"/>
    <property type="evidence" value="ECO:0007669"/>
    <property type="project" value="UniProtKB-ARBA"/>
</dbReference>
<evidence type="ECO:0000256" key="1">
    <source>
        <dbReference type="ARBA" id="ARBA00005325"/>
    </source>
</evidence>
<organism evidence="10 11">
    <name type="scientific">Gemmobacter aquatilis</name>
    <dbReference type="NCBI Taxonomy" id="933059"/>
    <lineage>
        <taxon>Bacteria</taxon>
        <taxon>Pseudomonadati</taxon>
        <taxon>Pseudomonadota</taxon>
        <taxon>Alphaproteobacteria</taxon>
        <taxon>Rhodobacterales</taxon>
        <taxon>Paracoccaceae</taxon>
        <taxon>Gemmobacter</taxon>
    </lineage>
</organism>
<protein>
    <submittedName>
        <fullName evidence="10">Regulatory P domain of the subtilisin-like proprotein convertase</fullName>
    </submittedName>
</protein>
<dbReference type="CDD" id="cd04059">
    <property type="entry name" value="Peptidases_S8_Protein_convertases_Kexins_Furin-like"/>
    <property type="match status" value="1"/>
</dbReference>
<evidence type="ECO:0000256" key="5">
    <source>
        <dbReference type="ARBA" id="ARBA00022825"/>
    </source>
</evidence>
<dbReference type="PRINTS" id="PR00723">
    <property type="entry name" value="SUBTILISIN"/>
</dbReference>
<dbReference type="InterPro" id="IPR036852">
    <property type="entry name" value="Peptidase_S8/S53_dom_sf"/>
</dbReference>
<dbReference type="PROSITE" id="PS00138">
    <property type="entry name" value="SUBTILASE_SER"/>
    <property type="match status" value="1"/>
</dbReference>
<dbReference type="PROSITE" id="PS00330">
    <property type="entry name" value="HEMOLYSIN_CALCIUM"/>
    <property type="match status" value="5"/>
</dbReference>
<dbReference type="Pfam" id="PF00353">
    <property type="entry name" value="HemolysinCabind"/>
    <property type="match status" value="8"/>
</dbReference>
<dbReference type="SUPFAM" id="SSF51120">
    <property type="entry name" value="beta-Roll"/>
    <property type="match status" value="6"/>
</dbReference>
<evidence type="ECO:0000256" key="7">
    <source>
        <dbReference type="PIRSR" id="PIRSR615500-1"/>
    </source>
</evidence>
<name>A0A1H8N1K0_9RHOB</name>
<feature type="active site" description="Charge relay system" evidence="7 8">
    <location>
        <position position="257"/>
    </location>
</feature>
<dbReference type="GO" id="GO:0005737">
    <property type="term" value="C:cytoplasm"/>
    <property type="evidence" value="ECO:0007669"/>
    <property type="project" value="UniProtKB-ARBA"/>
</dbReference>
<dbReference type="PANTHER" id="PTHR42884:SF14">
    <property type="entry name" value="NEUROENDOCRINE CONVERTASE 1"/>
    <property type="match status" value="1"/>
</dbReference>
<dbReference type="Gene3D" id="2.60.120.260">
    <property type="entry name" value="Galactose-binding domain-like"/>
    <property type="match status" value="1"/>
</dbReference>
<evidence type="ECO:0000256" key="2">
    <source>
        <dbReference type="ARBA" id="ARBA00022670"/>
    </source>
</evidence>
<dbReference type="Proteomes" id="UP000198761">
    <property type="component" value="Unassembled WGS sequence"/>
</dbReference>
<dbReference type="InterPro" id="IPR018511">
    <property type="entry name" value="Hemolysin-typ_Ca-bd_CS"/>
</dbReference>
<dbReference type="PRINTS" id="PR00313">
    <property type="entry name" value="CABNDNGRPT"/>
</dbReference>
<keyword evidence="6" id="KW-0106">Calcium</keyword>
<dbReference type="Pfam" id="PF00082">
    <property type="entry name" value="Peptidase_S8"/>
    <property type="match status" value="1"/>
</dbReference>
<dbReference type="GO" id="GO:0016020">
    <property type="term" value="C:membrane"/>
    <property type="evidence" value="ECO:0007669"/>
    <property type="project" value="TreeGrafter"/>
</dbReference>
<evidence type="ECO:0000256" key="4">
    <source>
        <dbReference type="ARBA" id="ARBA00022801"/>
    </source>
</evidence>
<reference evidence="10 11" key="1">
    <citation type="submission" date="2016-10" db="EMBL/GenBank/DDBJ databases">
        <authorList>
            <person name="de Groot N.N."/>
        </authorList>
    </citation>
    <scope>NUCLEOTIDE SEQUENCE [LARGE SCALE GENOMIC DNA]</scope>
    <source>
        <strain evidence="10 11">DSM 3857</strain>
    </source>
</reference>
<dbReference type="STRING" id="933059.SAMN04488103_1163"/>
<evidence type="ECO:0000313" key="10">
    <source>
        <dbReference type="EMBL" id="SEO23373.1"/>
    </source>
</evidence>
<comment type="similarity">
    <text evidence="1">Belongs to the peptidase S8 family. Furin subfamily.</text>
</comment>
<dbReference type="GO" id="GO:0004252">
    <property type="term" value="F:serine-type endopeptidase activity"/>
    <property type="evidence" value="ECO:0007669"/>
    <property type="project" value="UniProtKB-UniRule"/>
</dbReference>
<dbReference type="InterPro" id="IPR008979">
    <property type="entry name" value="Galactose-bd-like_sf"/>
</dbReference>
<evidence type="ECO:0000256" key="8">
    <source>
        <dbReference type="PROSITE-ProRule" id="PRU01240"/>
    </source>
</evidence>
<dbReference type="InterPro" id="IPR034182">
    <property type="entry name" value="Kexin/furin"/>
</dbReference>
<feature type="active site" description="Charge relay system" evidence="7 8">
    <location>
        <position position="75"/>
    </location>
</feature>
<proteinExistence type="inferred from homology"/>
<dbReference type="GO" id="GO:0005509">
    <property type="term" value="F:calcium ion binding"/>
    <property type="evidence" value="ECO:0007669"/>
    <property type="project" value="InterPro"/>
</dbReference>
<gene>
    <name evidence="10" type="ORF">SAMN04488103_1163</name>
</gene>
<keyword evidence="2 8" id="KW-0645">Protease</keyword>
<dbReference type="InterPro" id="IPR000209">
    <property type="entry name" value="Peptidase_S8/S53_dom"/>
</dbReference>
<evidence type="ECO:0000259" key="9">
    <source>
        <dbReference type="PROSITE" id="PS51829"/>
    </source>
</evidence>
<dbReference type="PROSITE" id="PS00137">
    <property type="entry name" value="SUBTILASE_HIS"/>
    <property type="match status" value="1"/>
</dbReference>
<dbReference type="InterPro" id="IPR011049">
    <property type="entry name" value="Serralysin-like_metalloprot_C"/>
</dbReference>